<keyword evidence="9" id="KW-0472">Membrane</keyword>
<evidence type="ECO:0000256" key="8">
    <source>
        <dbReference type="SAM" id="MobiDB-lite"/>
    </source>
</evidence>
<dbReference type="PROSITE" id="PS00028">
    <property type="entry name" value="ZINC_FINGER_C2H2_1"/>
    <property type="match status" value="1"/>
</dbReference>
<dbReference type="GO" id="GO:0008270">
    <property type="term" value="F:zinc ion binding"/>
    <property type="evidence" value="ECO:0007669"/>
    <property type="project" value="UniProtKB-KW"/>
</dbReference>
<dbReference type="Gene3D" id="3.30.160.60">
    <property type="entry name" value="Classic Zinc Finger"/>
    <property type="match status" value="1"/>
</dbReference>
<dbReference type="InterPro" id="IPR050888">
    <property type="entry name" value="ZnF_C2H2-type_TF"/>
</dbReference>
<keyword evidence="9" id="KW-0812">Transmembrane</keyword>
<evidence type="ECO:0000256" key="4">
    <source>
        <dbReference type="ARBA" id="ARBA00022771"/>
    </source>
</evidence>
<dbReference type="InterPro" id="IPR036236">
    <property type="entry name" value="Znf_C2H2_sf"/>
</dbReference>
<gene>
    <name evidence="11" type="primary">C06E1.8</name>
    <name evidence="11" type="ORF">T4D_6791</name>
</gene>
<keyword evidence="2" id="KW-0479">Metal-binding</keyword>
<feature type="compositionally biased region" description="Low complexity" evidence="8">
    <location>
        <begin position="634"/>
        <end position="650"/>
    </location>
</feature>
<dbReference type="InterPro" id="IPR013087">
    <property type="entry name" value="Znf_C2H2_type"/>
</dbReference>
<name>A0A0V1FG13_TRIPS</name>
<evidence type="ECO:0000259" key="10">
    <source>
        <dbReference type="PROSITE" id="PS50157"/>
    </source>
</evidence>
<dbReference type="EMBL" id="JYDT01000101">
    <property type="protein sequence ID" value="KRY84984.1"/>
    <property type="molecule type" value="Genomic_DNA"/>
</dbReference>
<accession>A0A0V1FG13</accession>
<evidence type="ECO:0000256" key="6">
    <source>
        <dbReference type="ARBA" id="ARBA00023242"/>
    </source>
</evidence>
<evidence type="ECO:0000256" key="2">
    <source>
        <dbReference type="ARBA" id="ARBA00022723"/>
    </source>
</evidence>
<dbReference type="Proteomes" id="UP000054995">
    <property type="component" value="Unassembled WGS sequence"/>
</dbReference>
<dbReference type="OrthoDB" id="4737882at2759"/>
<dbReference type="SMART" id="SM00355">
    <property type="entry name" value="ZnF_C2H2"/>
    <property type="match status" value="2"/>
</dbReference>
<organism evidence="11 12">
    <name type="scientific">Trichinella pseudospiralis</name>
    <name type="common">Parasitic roundworm</name>
    <dbReference type="NCBI Taxonomy" id="6337"/>
    <lineage>
        <taxon>Eukaryota</taxon>
        <taxon>Metazoa</taxon>
        <taxon>Ecdysozoa</taxon>
        <taxon>Nematoda</taxon>
        <taxon>Enoplea</taxon>
        <taxon>Dorylaimia</taxon>
        <taxon>Trichinellida</taxon>
        <taxon>Trichinellidae</taxon>
        <taxon>Trichinella</taxon>
    </lineage>
</organism>
<keyword evidence="5" id="KW-0862">Zinc</keyword>
<evidence type="ECO:0000256" key="5">
    <source>
        <dbReference type="ARBA" id="ARBA00022833"/>
    </source>
</evidence>
<comment type="subcellular location">
    <subcellularLocation>
        <location evidence="1">Nucleus</location>
    </subcellularLocation>
</comment>
<feature type="domain" description="C2H2-type" evidence="10">
    <location>
        <begin position="398"/>
        <end position="425"/>
    </location>
</feature>
<keyword evidence="9" id="KW-1133">Transmembrane helix</keyword>
<feature type="region of interest" description="Disordered" evidence="8">
    <location>
        <begin position="808"/>
        <end position="848"/>
    </location>
</feature>
<keyword evidence="4 7" id="KW-0863">Zinc-finger</keyword>
<dbReference type="GO" id="GO:0005634">
    <property type="term" value="C:nucleus"/>
    <property type="evidence" value="ECO:0007669"/>
    <property type="project" value="UniProtKB-SubCell"/>
</dbReference>
<keyword evidence="3" id="KW-0677">Repeat</keyword>
<feature type="domain" description="C2H2-type" evidence="10">
    <location>
        <begin position="371"/>
        <end position="399"/>
    </location>
</feature>
<keyword evidence="12" id="KW-1185">Reference proteome</keyword>
<sequence>MCKRCSHCVAASGGKRKQFQVETFSQQASLMIIVLEWIVVVVGNSDLKCKVVLKIVGATVATENTEQNNCCHFSFVSSYRTRTKIVTSVGFVQLGAEARHNGRRQRGRLRPELNAHWLSVGFCIFSGLVSCLQRLHILRFSLDTHSTNHFFTEVHTLPTSVPCTRQSFNWNMRRKALNKIWSLLSSAEESIMVTLRVKLVPQAMQKASKLLLMQNEDCKKAGQRMGEKCPYVFALNCKAQSFSRPTALECIPSRLERLERRLSICMQDKPQFSSRLRSRLSLFLPVVCRVSTGQYLLPVRHSTPSVATSASDEHEAAPTRTAPYTFSYPLAGATAPSSPLLPGSKVQSPAAPLSDMPYRSELRRPDLKGTFRCSLCNKIFCHSSSLSRHRMQAHFKSYTCTLCNKEITNKTSLHIHMQAMATGSPGNVSIIAKSCTSPPMASTPIGVLNTSAPSGIFPPVVPSRDELINRLRERAMVRGIANPPSGLDLTGLFPGLSKFLPRLDDSPPADDIKDDELSLADLNGNSLMSASRSGCESTDEAESFSYDGMEISCTAEQSPELGVSCGDETGKTDLDGSRLAQVCNDLRMKRAESAAPDSNQSDIEESVDMGNGQLPLSQSTDEAASGELSPNNCEQQPKQQLESQRQQEQAQQHDENEEQEQQDLPLLRSAISASPMSSLLYQKKLHNTNRHGSTKNSRHTSAAVNNNQPTMYPSPAFAGFMYSAVNKPFTQHLFAAAAAAAAVGYPLGPIATGGYFPFASFFPDPSESGIGGSQTVGNSNSSNNNNNNSLWMFDGGCTSVGNTNGGTTTTAAASTTTATSSSQGLSPVGSVGSGPSPKPTSTSGGGGNGGELLSVSGSCFDCQLSKGKVAQAENRCRFLESKTTSQESKISRLETRISTLEANNRRFDAETHLLRDHCEKLERRILECQDRALRYLQSQNYNAESTEEVLLEILETCQVYK</sequence>
<dbReference type="PROSITE" id="PS50157">
    <property type="entry name" value="ZINC_FINGER_C2H2_2"/>
    <property type="match status" value="2"/>
</dbReference>
<evidence type="ECO:0000256" key="7">
    <source>
        <dbReference type="PROSITE-ProRule" id="PRU00042"/>
    </source>
</evidence>
<protein>
    <submittedName>
        <fullName evidence="11">Putative zinc finger protein C06E1.8</fullName>
    </submittedName>
</protein>
<proteinExistence type="predicted"/>
<comment type="caution">
    <text evidence="11">The sequence shown here is derived from an EMBL/GenBank/DDBJ whole genome shotgun (WGS) entry which is preliminary data.</text>
</comment>
<dbReference type="PANTHER" id="PTHR24406">
    <property type="entry name" value="TRANSCRIPTIONAL REPRESSOR CTCFL-RELATED"/>
    <property type="match status" value="1"/>
</dbReference>
<evidence type="ECO:0000313" key="11">
    <source>
        <dbReference type="EMBL" id="KRY84984.1"/>
    </source>
</evidence>
<evidence type="ECO:0000256" key="3">
    <source>
        <dbReference type="ARBA" id="ARBA00022737"/>
    </source>
</evidence>
<dbReference type="SUPFAM" id="SSF57667">
    <property type="entry name" value="beta-beta-alpha zinc fingers"/>
    <property type="match status" value="1"/>
</dbReference>
<reference evidence="11 12" key="1">
    <citation type="submission" date="2015-01" db="EMBL/GenBank/DDBJ databases">
        <title>Evolution of Trichinella species and genotypes.</title>
        <authorList>
            <person name="Korhonen P.K."/>
            <person name="Edoardo P."/>
            <person name="Giuseppe L.R."/>
            <person name="Gasser R.B."/>
        </authorList>
    </citation>
    <scope>NUCLEOTIDE SEQUENCE [LARGE SCALE GENOMIC DNA]</scope>
    <source>
        <strain evidence="11">ISS470</strain>
    </source>
</reference>
<evidence type="ECO:0000313" key="12">
    <source>
        <dbReference type="Proteomes" id="UP000054995"/>
    </source>
</evidence>
<evidence type="ECO:0000256" key="1">
    <source>
        <dbReference type="ARBA" id="ARBA00004123"/>
    </source>
</evidence>
<feature type="region of interest" description="Disordered" evidence="8">
    <location>
        <begin position="591"/>
        <end position="662"/>
    </location>
</feature>
<keyword evidence="6" id="KW-0539">Nucleus</keyword>
<feature type="compositionally biased region" description="Low complexity" evidence="8">
    <location>
        <begin position="808"/>
        <end position="842"/>
    </location>
</feature>
<feature type="transmembrane region" description="Helical" evidence="9">
    <location>
        <begin position="113"/>
        <end position="135"/>
    </location>
</feature>
<dbReference type="AlphaFoldDB" id="A0A0V1FG13"/>
<feature type="compositionally biased region" description="Polar residues" evidence="8">
    <location>
        <begin position="614"/>
        <end position="633"/>
    </location>
</feature>
<evidence type="ECO:0000256" key="9">
    <source>
        <dbReference type="SAM" id="Phobius"/>
    </source>
</evidence>